<comment type="caution">
    <text evidence="1">The sequence shown here is derived from an EMBL/GenBank/DDBJ whole genome shotgun (WGS) entry which is preliminary data.</text>
</comment>
<protein>
    <submittedName>
        <fullName evidence="1">10049_t:CDS:1</fullName>
    </submittedName>
</protein>
<feature type="non-terminal residue" evidence="1">
    <location>
        <position position="462"/>
    </location>
</feature>
<organism evidence="1 2">
    <name type="scientific">Acaulospora colombiana</name>
    <dbReference type="NCBI Taxonomy" id="27376"/>
    <lineage>
        <taxon>Eukaryota</taxon>
        <taxon>Fungi</taxon>
        <taxon>Fungi incertae sedis</taxon>
        <taxon>Mucoromycota</taxon>
        <taxon>Glomeromycotina</taxon>
        <taxon>Glomeromycetes</taxon>
        <taxon>Diversisporales</taxon>
        <taxon>Acaulosporaceae</taxon>
        <taxon>Acaulospora</taxon>
    </lineage>
</organism>
<gene>
    <name evidence="1" type="ORF">ACOLOM_LOCUS9213</name>
</gene>
<reference evidence="1" key="1">
    <citation type="submission" date="2021-06" db="EMBL/GenBank/DDBJ databases">
        <authorList>
            <person name="Kallberg Y."/>
            <person name="Tangrot J."/>
            <person name="Rosling A."/>
        </authorList>
    </citation>
    <scope>NUCLEOTIDE SEQUENCE</scope>
    <source>
        <strain evidence="1">CL356</strain>
    </source>
</reference>
<keyword evidence="2" id="KW-1185">Reference proteome</keyword>
<dbReference type="Proteomes" id="UP000789525">
    <property type="component" value="Unassembled WGS sequence"/>
</dbReference>
<accession>A0ACA9NUD6</accession>
<proteinExistence type="predicted"/>
<sequence length="462" mass="51982">MAPDGLSILSEPVKRRFPKDDTWIPWDDPIAYSYSSTVAEIIQEILQRHASGICFREHNAGPNLDMQMSDEGFQIDIKVDWNTGLIHGGNAHNCGTWMDKMGESVKAGTKGRPGTPRDGAPVEITGLLKSTLRWLAKLSYENQFPFTGVTAQIDGKEQLITYQEWGNLLQASFEQNYYVPLDPAEDAAYNVNPAIVNRRGIYKDVYGSGQGREWSDYQLRSNFPIAMAVAPELFDPGHALTALEVADKHLRAPLGMKTLDPADQQYRGNYDNSNDSDDPHVAKGLNYHQVLLPSRHHIRADPWAGLPELTNENGAYCHDSCRTQAWSNSTLLDFLHDVHHLMSTVDYPSNVRYRMSIPKAVKRALLCACTTVSASFPLEAPKYPMQRTLRINQIREGCLDLEVAAQAVLVIRKMSLVVGGERCKVAVVWVYHDVSSKPNQFDEEPFPAVFPSIRSDFRYYFF</sequence>
<name>A0ACA9NUD6_9GLOM</name>
<evidence type="ECO:0000313" key="1">
    <source>
        <dbReference type="EMBL" id="CAG8677741.1"/>
    </source>
</evidence>
<dbReference type="EMBL" id="CAJVPT010026019">
    <property type="protein sequence ID" value="CAG8677741.1"/>
    <property type="molecule type" value="Genomic_DNA"/>
</dbReference>
<evidence type="ECO:0000313" key="2">
    <source>
        <dbReference type="Proteomes" id="UP000789525"/>
    </source>
</evidence>